<keyword evidence="1" id="KW-0812">Transmembrane</keyword>
<dbReference type="Proteomes" id="UP000663586">
    <property type="component" value="Chromosome"/>
</dbReference>
<dbReference type="AlphaFoldDB" id="A0A897MWJ2"/>
<name>A0A897MWJ2_9EURY</name>
<organism evidence="2 3">
    <name type="scientific">Natranaeroarchaeum sulfidigenes</name>
    <dbReference type="NCBI Taxonomy" id="2784880"/>
    <lineage>
        <taxon>Archaea</taxon>
        <taxon>Methanobacteriati</taxon>
        <taxon>Methanobacteriota</taxon>
        <taxon>Stenosarchaea group</taxon>
        <taxon>Halobacteria</taxon>
        <taxon>Halobacteriales</taxon>
        <taxon>Natronoarchaeaceae</taxon>
        <taxon>Natranaeroarchaeum</taxon>
    </lineage>
</organism>
<evidence type="ECO:0000256" key="1">
    <source>
        <dbReference type="SAM" id="Phobius"/>
    </source>
</evidence>
<keyword evidence="3" id="KW-1185">Reference proteome</keyword>
<keyword evidence="1" id="KW-1133">Transmembrane helix</keyword>
<dbReference type="GeneID" id="70684691"/>
<protein>
    <submittedName>
        <fullName evidence="2">Uncharacterized protein</fullName>
    </submittedName>
</protein>
<keyword evidence="1" id="KW-0472">Membrane</keyword>
<proteinExistence type="predicted"/>
<feature type="transmembrane region" description="Helical" evidence="1">
    <location>
        <begin position="12"/>
        <end position="34"/>
    </location>
</feature>
<evidence type="ECO:0000313" key="3">
    <source>
        <dbReference type="Proteomes" id="UP000663586"/>
    </source>
</evidence>
<dbReference type="RefSeq" id="WP_238479672.1">
    <property type="nucleotide sequence ID" value="NZ_CP064786.1"/>
</dbReference>
<feature type="transmembrane region" description="Helical" evidence="1">
    <location>
        <begin position="67"/>
        <end position="85"/>
    </location>
</feature>
<evidence type="ECO:0000313" key="2">
    <source>
        <dbReference type="EMBL" id="QSG02526.1"/>
    </source>
</evidence>
<gene>
    <name evidence="2" type="ORF">AArcS_1309</name>
</gene>
<dbReference type="EMBL" id="CP064786">
    <property type="protein sequence ID" value="QSG02526.1"/>
    <property type="molecule type" value="Genomic_DNA"/>
</dbReference>
<dbReference type="KEGG" id="hara:AArcS_1309"/>
<reference evidence="2" key="1">
    <citation type="submission" date="2020-11" db="EMBL/GenBank/DDBJ databases">
        <title>Carbohydrate-dependent, anaerobic sulfur respiration: A novel catabolism in halophilic archaea.</title>
        <authorList>
            <person name="Sorokin D.Y."/>
            <person name="Messina E."/>
            <person name="Smedile F."/>
            <person name="La Cono V."/>
            <person name="Hallsworth J.E."/>
            <person name="Yakimov M.M."/>
        </authorList>
    </citation>
    <scope>NUCLEOTIDE SEQUENCE</scope>
    <source>
        <strain evidence="2">AArc-S</strain>
    </source>
</reference>
<sequence>MRDRAQADLIGVMIFFVTVLVALWIFTIVAPPIIDALVDMSTDIDAVEEQGYSGTVDRYHTVVLQQAPTILGGGFIVLIILFAVFRERFLGAGGRRR</sequence>
<accession>A0A897MWJ2</accession>